<feature type="transmembrane region" description="Helical" evidence="7">
    <location>
        <begin position="399"/>
        <end position="418"/>
    </location>
</feature>
<feature type="region of interest" description="Disordered" evidence="6">
    <location>
        <begin position="88"/>
        <end position="211"/>
    </location>
</feature>
<evidence type="ECO:0000256" key="2">
    <source>
        <dbReference type="ARBA" id="ARBA00022448"/>
    </source>
</evidence>
<reference evidence="9 10" key="1">
    <citation type="submission" date="2020-04" db="EMBL/GenBank/DDBJ databases">
        <title>Perkinsus olseni comparative genomics.</title>
        <authorList>
            <person name="Bogema D.R."/>
        </authorList>
    </citation>
    <scope>NUCLEOTIDE SEQUENCE [LARGE SCALE GENOMIC DNA]</scope>
    <source>
        <strain evidence="9">ATCC PRA-205</strain>
    </source>
</reference>
<feature type="transmembrane region" description="Helical" evidence="7">
    <location>
        <begin position="692"/>
        <end position="713"/>
    </location>
</feature>
<sequence>MSQRASMERILAQREKQIGIAKMTRGYQNYARHVRKKIRVSEGSQKSWCDRNPRDPSHPSTPRVDGTDSKRAFEGRLRIWKQALHKWDTRDGQPPAQHEQSTSSQSQASETGSVATGGVHEHSGTTGVGTGDGEREAGRGLATGTAAMMAGGHTTGAGHGAVVSGRTARGGTPGEGAGATHKSTGRTERRRMKRGLQASCAGSKSADATPSHLYVSDEEPIEAWMQQGVEEGRWTIVRRVWDGPSVTDLVAASDSKVADGDVQFGLVCFDSPPGTLLLFSSLSGGPVSKKALVERLVGARLPRAVLSTVLTHVCLGVLFSAGNVASYVLAYYADVETAISARQVHARGAWIFALQVFLMSLSVPLGSCLKPSIAMFASGLLLAIAHALAATALTADYPFPYFLVAYSVIGGAGIGLGYTAPMEVLFKIAPSESRGLYSGITAASFGLGSFVFTQLQSRIVNPYGVECSVQDPNYAVLVRVPLMLRVVGGVLMTLLSIAAAVIPDEVAVSPPTQGALGIDAQARQDGVPWRKMIRTPHFWLLVVAFSANTQAITFVASTFKMMGTSLCGMTDSQLVRTWSLAAVVNAIGRVTTGILTTDPLYSLRVVSLGLAASLLFLSRTSAPSTFLVGMCWNAFVLGGTFVVMPLATASLFGRANFQKNYGVVFMSFGFSALAAAWVTVPYLTSTLSPSLQLAVIALTPTVTAAIAGLLLILATQPITMNYGAFSSVVLLVLVEVISGTEVDSCKELCNDTAGCQHSYCMTWKLPAVCHGLVNRTDGSVCSVAYDAACTGSPVPCDNTIISSPGTVSTTTTTTKCTVSTPLVSEEALNGTWCSGDLRRAGVIPIEVVSFAGDKIMFLYDGEVYYMQYYFEGNQVYVIGEDSEAENKIGKSFSELRFSYFVDTMLAVWSGEVVGDLTRTGVELDCDPLPGAEVPPPTVDDLANTRWCYAEQSGGQTSLELRFTSSYAVLYRPLATPSLILPAKYRVAWNSYEIYLFEVDEGFEALHDLGGGTFKIIYYGQWLFMVFQDGTLKICMQGWGSCPRKSFPAVTFPVVCHAGDLVGVEWLVGKGFTGNEYFIAPVMGDSRSDNSYPKSGGSYVGPFTNWYRFVTGHESIPEGPVEYASVYVVNKDNRQERYEVAVNCDDLKSSCFSLMETSSGSSVDQKVLDDINAICKNNSFHIHKTREYPLPTGDYFGALDPERNLTLRLESGTPEEASLKGIGGDVLIFEAVDGLFVHAVVEGSDPDKIIMGTSDQTELILRLQGPDTMHRRGEGVIGRVNLWKWDTVKERYKDERHRKLHAPSFRKGMPSSDSEDETRRDFVTP</sequence>
<dbReference type="InterPro" id="IPR011701">
    <property type="entry name" value="MFS"/>
</dbReference>
<dbReference type="InterPro" id="IPR029344">
    <property type="entry name" value="SLBP_RNA_bind"/>
</dbReference>
<feature type="transmembrane region" description="Helical" evidence="7">
    <location>
        <begin position="601"/>
        <end position="620"/>
    </location>
</feature>
<protein>
    <recommendedName>
        <fullName evidence="8">Histone RNA hairpin-binding protein RNA-binding domain-containing protein</fullName>
    </recommendedName>
</protein>
<feature type="domain" description="Histone RNA hairpin-binding protein RNA-binding" evidence="8">
    <location>
        <begin position="8"/>
        <end position="88"/>
    </location>
</feature>
<feature type="transmembrane region" description="Helical" evidence="7">
    <location>
        <begin position="373"/>
        <end position="393"/>
    </location>
</feature>
<dbReference type="Proteomes" id="UP000574390">
    <property type="component" value="Unassembled WGS sequence"/>
</dbReference>
<organism evidence="9 10">
    <name type="scientific">Perkinsus olseni</name>
    <name type="common">Perkinsus atlanticus</name>
    <dbReference type="NCBI Taxonomy" id="32597"/>
    <lineage>
        <taxon>Eukaryota</taxon>
        <taxon>Sar</taxon>
        <taxon>Alveolata</taxon>
        <taxon>Perkinsozoa</taxon>
        <taxon>Perkinsea</taxon>
        <taxon>Perkinsida</taxon>
        <taxon>Perkinsidae</taxon>
        <taxon>Perkinsus</taxon>
    </lineage>
</organism>
<feature type="region of interest" description="Disordered" evidence="6">
    <location>
        <begin position="38"/>
        <end position="73"/>
    </location>
</feature>
<dbReference type="Pfam" id="PF07690">
    <property type="entry name" value="MFS_1"/>
    <property type="match status" value="1"/>
</dbReference>
<dbReference type="SUPFAM" id="SSF103473">
    <property type="entry name" value="MFS general substrate transporter"/>
    <property type="match status" value="1"/>
</dbReference>
<keyword evidence="5 7" id="KW-0472">Membrane</keyword>
<dbReference type="GO" id="GO:0003723">
    <property type="term" value="F:RNA binding"/>
    <property type="evidence" value="ECO:0007669"/>
    <property type="project" value="InterPro"/>
</dbReference>
<dbReference type="EMBL" id="JABANM010032114">
    <property type="protein sequence ID" value="KAF4703473.1"/>
    <property type="molecule type" value="Genomic_DNA"/>
</dbReference>
<feature type="transmembrane region" description="Helical" evidence="7">
    <location>
        <begin position="349"/>
        <end position="366"/>
    </location>
</feature>
<feature type="transmembrane region" description="Helical" evidence="7">
    <location>
        <begin position="720"/>
        <end position="739"/>
    </location>
</feature>
<evidence type="ECO:0000256" key="1">
    <source>
        <dbReference type="ARBA" id="ARBA00004141"/>
    </source>
</evidence>
<proteinExistence type="predicted"/>
<evidence type="ECO:0000256" key="7">
    <source>
        <dbReference type="SAM" id="Phobius"/>
    </source>
</evidence>
<feature type="region of interest" description="Disordered" evidence="6">
    <location>
        <begin position="1295"/>
        <end position="1324"/>
    </location>
</feature>
<evidence type="ECO:0000256" key="3">
    <source>
        <dbReference type="ARBA" id="ARBA00022692"/>
    </source>
</evidence>
<gene>
    <name evidence="9" type="ORF">FOZ62_028248</name>
</gene>
<accession>A0A7J6Q5D0</accession>
<comment type="caution">
    <text evidence="9">The sequence shown here is derived from an EMBL/GenBank/DDBJ whole genome shotgun (WGS) entry which is preliminary data.</text>
</comment>
<keyword evidence="3 7" id="KW-0812">Transmembrane</keyword>
<evidence type="ECO:0000256" key="6">
    <source>
        <dbReference type="SAM" id="MobiDB-lite"/>
    </source>
</evidence>
<feature type="transmembrane region" description="Helical" evidence="7">
    <location>
        <begin position="661"/>
        <end position="680"/>
    </location>
</feature>
<comment type="subcellular location">
    <subcellularLocation>
        <location evidence="1">Membrane</location>
        <topology evidence="1">Multi-pass membrane protein</topology>
    </subcellularLocation>
</comment>
<evidence type="ECO:0000313" key="9">
    <source>
        <dbReference type="EMBL" id="KAF4703473.1"/>
    </source>
</evidence>
<evidence type="ECO:0000256" key="5">
    <source>
        <dbReference type="ARBA" id="ARBA00023136"/>
    </source>
</evidence>
<dbReference type="GO" id="GO:0016020">
    <property type="term" value="C:membrane"/>
    <property type="evidence" value="ECO:0007669"/>
    <property type="project" value="UniProtKB-SubCell"/>
</dbReference>
<evidence type="ECO:0000313" key="10">
    <source>
        <dbReference type="Proteomes" id="UP000574390"/>
    </source>
</evidence>
<dbReference type="InterPro" id="IPR036259">
    <property type="entry name" value="MFS_trans_sf"/>
</dbReference>
<feature type="transmembrane region" description="Helical" evidence="7">
    <location>
        <begin position="538"/>
        <end position="559"/>
    </location>
</feature>
<dbReference type="InterPro" id="IPR052983">
    <property type="entry name" value="MFS_Riboflavin_Transporter"/>
</dbReference>
<dbReference type="GO" id="GO:0022857">
    <property type="term" value="F:transmembrane transporter activity"/>
    <property type="evidence" value="ECO:0007669"/>
    <property type="project" value="InterPro"/>
</dbReference>
<feature type="compositionally biased region" description="Low complexity" evidence="6">
    <location>
        <begin position="142"/>
        <end position="152"/>
    </location>
</feature>
<feature type="transmembrane region" description="Helical" evidence="7">
    <location>
        <begin position="626"/>
        <end position="649"/>
    </location>
</feature>
<feature type="compositionally biased region" description="Basic and acidic residues" evidence="6">
    <location>
        <begin position="48"/>
        <end position="57"/>
    </location>
</feature>
<dbReference type="Gene3D" id="1.10.8.1120">
    <property type="entry name" value="Histone RNA hairpin-binding protein RNA-binding domain"/>
    <property type="match status" value="1"/>
</dbReference>
<feature type="compositionally biased region" description="Low complexity" evidence="6">
    <location>
        <begin position="96"/>
        <end position="113"/>
    </location>
</feature>
<dbReference type="PANTHER" id="PTHR43385:SF1">
    <property type="entry name" value="RIBOFLAVIN TRANSPORTER RIBJ"/>
    <property type="match status" value="1"/>
</dbReference>
<dbReference type="InterPro" id="IPR038294">
    <property type="entry name" value="SLBP_RNA_bind_sf"/>
</dbReference>
<evidence type="ECO:0000259" key="8">
    <source>
        <dbReference type="Pfam" id="PF15247"/>
    </source>
</evidence>
<keyword evidence="2" id="KW-0813">Transport</keyword>
<dbReference type="PANTHER" id="PTHR43385">
    <property type="entry name" value="RIBOFLAVIN TRANSPORTER RIBJ"/>
    <property type="match status" value="1"/>
</dbReference>
<feature type="transmembrane region" description="Helical" evidence="7">
    <location>
        <begin position="304"/>
        <end position="329"/>
    </location>
</feature>
<evidence type="ECO:0000256" key="4">
    <source>
        <dbReference type="ARBA" id="ARBA00022989"/>
    </source>
</evidence>
<keyword evidence="4 7" id="KW-1133">Transmembrane helix</keyword>
<dbReference type="Gene3D" id="1.20.1250.20">
    <property type="entry name" value="MFS general substrate transporter like domains"/>
    <property type="match status" value="1"/>
</dbReference>
<name>A0A7J6Q5D0_PEROL</name>
<dbReference type="Pfam" id="PF15247">
    <property type="entry name" value="SLBP_RNA_bind"/>
    <property type="match status" value="1"/>
</dbReference>